<keyword evidence="3 6" id="KW-1133">Transmembrane helix</keyword>
<feature type="region of interest" description="Disordered" evidence="5">
    <location>
        <begin position="71"/>
        <end position="95"/>
    </location>
</feature>
<dbReference type="InParanoid" id="K5WUB8"/>
<proteinExistence type="predicted"/>
<dbReference type="CDD" id="cd12087">
    <property type="entry name" value="TM_EGFR-like"/>
    <property type="match status" value="1"/>
</dbReference>
<keyword evidence="9" id="KW-1185">Reference proteome</keyword>
<dbReference type="PANTHER" id="PTHR15549:SF33">
    <property type="entry name" value="MEMBRANE PROTEIN WSC4, PUTATIVE (AFU_ORTHOLOGUE AFUA_5G09020)-RELATED"/>
    <property type="match status" value="1"/>
</dbReference>
<feature type="region of interest" description="Disordered" evidence="5">
    <location>
        <begin position="137"/>
        <end position="215"/>
    </location>
</feature>
<keyword evidence="2 6" id="KW-0812">Transmembrane</keyword>
<organism evidence="8 9">
    <name type="scientific">Phanerochaete carnosa (strain HHB-10118-sp)</name>
    <name type="common">White-rot fungus</name>
    <name type="synonym">Peniophora carnosa</name>
    <dbReference type="NCBI Taxonomy" id="650164"/>
    <lineage>
        <taxon>Eukaryota</taxon>
        <taxon>Fungi</taxon>
        <taxon>Dikarya</taxon>
        <taxon>Basidiomycota</taxon>
        <taxon>Agaricomycotina</taxon>
        <taxon>Agaricomycetes</taxon>
        <taxon>Polyporales</taxon>
        <taxon>Phanerochaetaceae</taxon>
        <taxon>Phanerochaete</taxon>
    </lineage>
</organism>
<dbReference type="RefSeq" id="XP_007396750.1">
    <property type="nucleotide sequence ID" value="XM_007396688.1"/>
</dbReference>
<name>K5WUB8_PHACS</name>
<evidence type="ECO:0000256" key="5">
    <source>
        <dbReference type="SAM" id="MobiDB-lite"/>
    </source>
</evidence>
<accession>K5WUB8</accession>
<dbReference type="KEGG" id="pco:PHACADRAFT_209873"/>
<protein>
    <recommendedName>
        <fullName evidence="10">Mid2 domain-containing protein</fullName>
    </recommendedName>
</protein>
<dbReference type="Proteomes" id="UP000008370">
    <property type="component" value="Unassembled WGS sequence"/>
</dbReference>
<evidence type="ECO:0000313" key="9">
    <source>
        <dbReference type="Proteomes" id="UP000008370"/>
    </source>
</evidence>
<sequence>MATVLSSWWITVVLCVLLAVVGANGHSDTEPRLYDTEVDTFEARQIVGLPSPSILPLSNLPAPTTHSPLPSLTLPSLLPTSQSASNSTTSSSSSSNNINVPAIVGAVVGGLAALSLAVGAFLFWLWRREKRRDQEEELALRASGDPGAPAPAEKVEKAQALGGAAAPQVHSFRDQATYTDAGKLPPPGRARSGTVRMRTSDPEGLRAQSWGYPEA</sequence>
<feature type="chain" id="PRO_5003889682" description="Mid2 domain-containing protein" evidence="7">
    <location>
        <begin position="26"/>
        <end position="215"/>
    </location>
</feature>
<evidence type="ECO:0000256" key="6">
    <source>
        <dbReference type="SAM" id="Phobius"/>
    </source>
</evidence>
<dbReference type="EMBL" id="JH930473">
    <property type="protein sequence ID" value="EKM54047.1"/>
    <property type="molecule type" value="Genomic_DNA"/>
</dbReference>
<dbReference type="GO" id="GO:0016020">
    <property type="term" value="C:membrane"/>
    <property type="evidence" value="ECO:0007669"/>
    <property type="project" value="UniProtKB-SubCell"/>
</dbReference>
<dbReference type="PANTHER" id="PTHR15549">
    <property type="entry name" value="PAIRED IMMUNOGLOBULIN-LIKE TYPE 2 RECEPTOR"/>
    <property type="match status" value="1"/>
</dbReference>
<gene>
    <name evidence="8" type="ORF">PHACADRAFT_209873</name>
</gene>
<feature type="transmembrane region" description="Helical" evidence="6">
    <location>
        <begin position="102"/>
        <end position="126"/>
    </location>
</feature>
<dbReference type="GeneID" id="18912903"/>
<feature type="signal peptide" evidence="7">
    <location>
        <begin position="1"/>
        <end position="25"/>
    </location>
</feature>
<keyword evidence="7" id="KW-0732">Signal</keyword>
<dbReference type="AlphaFoldDB" id="K5WUB8"/>
<evidence type="ECO:0000256" key="4">
    <source>
        <dbReference type="ARBA" id="ARBA00023136"/>
    </source>
</evidence>
<evidence type="ECO:0000256" key="2">
    <source>
        <dbReference type="ARBA" id="ARBA00022692"/>
    </source>
</evidence>
<evidence type="ECO:0000256" key="1">
    <source>
        <dbReference type="ARBA" id="ARBA00004167"/>
    </source>
</evidence>
<evidence type="ECO:0008006" key="10">
    <source>
        <dbReference type="Google" id="ProtNLM"/>
    </source>
</evidence>
<dbReference type="GO" id="GO:0071944">
    <property type="term" value="C:cell periphery"/>
    <property type="evidence" value="ECO:0007669"/>
    <property type="project" value="UniProtKB-ARBA"/>
</dbReference>
<dbReference type="InterPro" id="IPR051694">
    <property type="entry name" value="Immunoregulatory_rcpt-like"/>
</dbReference>
<comment type="subcellular location">
    <subcellularLocation>
        <location evidence="1">Membrane</location>
        <topology evidence="1">Single-pass membrane protein</topology>
    </subcellularLocation>
</comment>
<dbReference type="HOGENOM" id="CLU_1283667_0_0_1"/>
<evidence type="ECO:0000313" key="8">
    <source>
        <dbReference type="EMBL" id="EKM54047.1"/>
    </source>
</evidence>
<keyword evidence="4 6" id="KW-0472">Membrane</keyword>
<reference evidence="8 9" key="1">
    <citation type="journal article" date="2012" name="BMC Genomics">
        <title>Comparative genomics of the white-rot fungi, Phanerochaete carnosa and P. chrysosporium, to elucidate the genetic basis of the distinct wood types they colonize.</title>
        <authorList>
            <person name="Suzuki H."/>
            <person name="MacDonald J."/>
            <person name="Syed K."/>
            <person name="Salamov A."/>
            <person name="Hori C."/>
            <person name="Aerts A."/>
            <person name="Henrissat B."/>
            <person name="Wiebenga A."/>
            <person name="vanKuyk P.A."/>
            <person name="Barry K."/>
            <person name="Lindquist E."/>
            <person name="LaButti K."/>
            <person name="Lapidus A."/>
            <person name="Lucas S."/>
            <person name="Coutinho P."/>
            <person name="Gong Y."/>
            <person name="Samejima M."/>
            <person name="Mahadevan R."/>
            <person name="Abou-Zaid M."/>
            <person name="de Vries R.P."/>
            <person name="Igarashi K."/>
            <person name="Yadav J.S."/>
            <person name="Grigoriev I.V."/>
            <person name="Master E.R."/>
        </authorList>
    </citation>
    <scope>NUCLEOTIDE SEQUENCE [LARGE SCALE GENOMIC DNA]</scope>
    <source>
        <strain evidence="8 9">HHB-10118-sp</strain>
    </source>
</reference>
<evidence type="ECO:0000256" key="3">
    <source>
        <dbReference type="ARBA" id="ARBA00022989"/>
    </source>
</evidence>
<evidence type="ECO:0000256" key="7">
    <source>
        <dbReference type="SAM" id="SignalP"/>
    </source>
</evidence>